<gene>
    <name evidence="3" type="ORF">DFH08DRAFT_251415</name>
</gene>
<evidence type="ECO:0000313" key="4">
    <source>
        <dbReference type="Proteomes" id="UP001218218"/>
    </source>
</evidence>
<proteinExistence type="predicted"/>
<feature type="compositionally biased region" description="Low complexity" evidence="1">
    <location>
        <begin position="86"/>
        <end position="102"/>
    </location>
</feature>
<feature type="transmembrane region" description="Helical" evidence="2">
    <location>
        <begin position="192"/>
        <end position="211"/>
    </location>
</feature>
<dbReference type="EMBL" id="JARIHO010000028">
    <property type="protein sequence ID" value="KAJ7339260.1"/>
    <property type="molecule type" value="Genomic_DNA"/>
</dbReference>
<protein>
    <submittedName>
        <fullName evidence="3">Uncharacterized protein</fullName>
    </submittedName>
</protein>
<dbReference type="AlphaFoldDB" id="A0AAD6ZTV6"/>
<keyword evidence="2" id="KW-1133">Transmembrane helix</keyword>
<evidence type="ECO:0000256" key="2">
    <source>
        <dbReference type="SAM" id="Phobius"/>
    </source>
</evidence>
<feature type="region of interest" description="Disordered" evidence="1">
    <location>
        <begin position="86"/>
        <end position="107"/>
    </location>
</feature>
<name>A0AAD6ZTV6_9AGAR</name>
<evidence type="ECO:0000256" key="1">
    <source>
        <dbReference type="SAM" id="MobiDB-lite"/>
    </source>
</evidence>
<keyword evidence="2" id="KW-0812">Transmembrane</keyword>
<sequence length="228" mass="25367">MHLPRNRSRSRSCTPHPVSRMHTQSPTVLDVGSISLLDRRIRIRSGFTGLGLILVGRWLRREDRSSGGAYFLESLTSLFSHSSLSHSARAPSRPLRPSAPSPSRRRSRWRVKAECIGGAGCIHAGGHAPPSLPPPSSRVPSDCAGCLVSASLRRLPIYRPNSKFDLFFLLHFLYRCLCTPFVLIAVQMMIPFLPNAFSFVIIFLPTFFCLFPDSASKRPSAFGINTYK</sequence>
<evidence type="ECO:0000313" key="3">
    <source>
        <dbReference type="EMBL" id="KAJ7339260.1"/>
    </source>
</evidence>
<reference evidence="3" key="1">
    <citation type="submission" date="2023-03" db="EMBL/GenBank/DDBJ databases">
        <title>Massive genome expansion in bonnet fungi (Mycena s.s.) driven by repeated elements and novel gene families across ecological guilds.</title>
        <authorList>
            <consortium name="Lawrence Berkeley National Laboratory"/>
            <person name="Harder C.B."/>
            <person name="Miyauchi S."/>
            <person name="Viragh M."/>
            <person name="Kuo A."/>
            <person name="Thoen E."/>
            <person name="Andreopoulos B."/>
            <person name="Lu D."/>
            <person name="Skrede I."/>
            <person name="Drula E."/>
            <person name="Henrissat B."/>
            <person name="Morin E."/>
            <person name="Kohler A."/>
            <person name="Barry K."/>
            <person name="LaButti K."/>
            <person name="Morin E."/>
            <person name="Salamov A."/>
            <person name="Lipzen A."/>
            <person name="Mereny Z."/>
            <person name="Hegedus B."/>
            <person name="Baldrian P."/>
            <person name="Stursova M."/>
            <person name="Weitz H."/>
            <person name="Taylor A."/>
            <person name="Grigoriev I.V."/>
            <person name="Nagy L.G."/>
            <person name="Martin F."/>
            <person name="Kauserud H."/>
        </authorList>
    </citation>
    <scope>NUCLEOTIDE SEQUENCE</scope>
    <source>
        <strain evidence="3">CBHHK002</strain>
    </source>
</reference>
<comment type="caution">
    <text evidence="3">The sequence shown here is derived from an EMBL/GenBank/DDBJ whole genome shotgun (WGS) entry which is preliminary data.</text>
</comment>
<accession>A0AAD6ZTV6</accession>
<keyword evidence="2" id="KW-0472">Membrane</keyword>
<keyword evidence="4" id="KW-1185">Reference proteome</keyword>
<feature type="compositionally biased region" description="Basic residues" evidence="1">
    <location>
        <begin position="1"/>
        <end position="10"/>
    </location>
</feature>
<feature type="transmembrane region" description="Helical" evidence="2">
    <location>
        <begin position="164"/>
        <end position="186"/>
    </location>
</feature>
<dbReference type="Proteomes" id="UP001218218">
    <property type="component" value="Unassembled WGS sequence"/>
</dbReference>
<feature type="region of interest" description="Disordered" evidence="1">
    <location>
        <begin position="1"/>
        <end position="25"/>
    </location>
</feature>
<organism evidence="3 4">
    <name type="scientific">Mycena albidolilacea</name>
    <dbReference type="NCBI Taxonomy" id="1033008"/>
    <lineage>
        <taxon>Eukaryota</taxon>
        <taxon>Fungi</taxon>
        <taxon>Dikarya</taxon>
        <taxon>Basidiomycota</taxon>
        <taxon>Agaricomycotina</taxon>
        <taxon>Agaricomycetes</taxon>
        <taxon>Agaricomycetidae</taxon>
        <taxon>Agaricales</taxon>
        <taxon>Marasmiineae</taxon>
        <taxon>Mycenaceae</taxon>
        <taxon>Mycena</taxon>
    </lineage>
</organism>